<reference evidence="4" key="1">
    <citation type="submission" date="2019-08" db="EMBL/GenBank/DDBJ databases">
        <title>Reference gene set and small RNA set construction with multiple tissues from Davidia involucrata Baill.</title>
        <authorList>
            <person name="Yang H."/>
            <person name="Zhou C."/>
            <person name="Li G."/>
            <person name="Wang J."/>
            <person name="Gao P."/>
            <person name="Wang M."/>
            <person name="Wang R."/>
            <person name="Zhao Y."/>
        </authorList>
    </citation>
    <scope>NUCLEOTIDE SEQUENCE</scope>
    <source>
        <tissue evidence="4">Mixed with DoveR01_LX</tissue>
    </source>
</reference>
<evidence type="ECO:0000313" key="4">
    <source>
        <dbReference type="EMBL" id="MPA43608.1"/>
    </source>
</evidence>
<evidence type="ECO:0000256" key="1">
    <source>
        <dbReference type="PROSITE-ProRule" id="PRU00175"/>
    </source>
</evidence>
<dbReference type="PANTHER" id="PTHR46798">
    <property type="entry name" value="OS09G0511500 PROTEIN"/>
    <property type="match status" value="1"/>
</dbReference>
<keyword evidence="1" id="KW-0479">Metal-binding</keyword>
<dbReference type="InterPro" id="IPR001841">
    <property type="entry name" value="Znf_RING"/>
</dbReference>
<dbReference type="Gene3D" id="3.30.40.10">
    <property type="entry name" value="Zinc/RING finger domain, C3HC4 (zinc finger)"/>
    <property type="match status" value="1"/>
</dbReference>
<feature type="compositionally biased region" description="Polar residues" evidence="2">
    <location>
        <begin position="227"/>
        <end position="239"/>
    </location>
</feature>
<evidence type="ECO:0000259" key="3">
    <source>
        <dbReference type="PROSITE" id="PS50089"/>
    </source>
</evidence>
<name>A0A5B6ZIX8_DAVIN</name>
<dbReference type="InterPro" id="IPR044274">
    <property type="entry name" value="RFI2"/>
</dbReference>
<dbReference type="GO" id="GO:0004842">
    <property type="term" value="F:ubiquitin-protein transferase activity"/>
    <property type="evidence" value="ECO:0007669"/>
    <property type="project" value="InterPro"/>
</dbReference>
<dbReference type="AlphaFoldDB" id="A0A5B6ZIX8"/>
<organism evidence="4">
    <name type="scientific">Davidia involucrata</name>
    <name type="common">Dove tree</name>
    <dbReference type="NCBI Taxonomy" id="16924"/>
    <lineage>
        <taxon>Eukaryota</taxon>
        <taxon>Viridiplantae</taxon>
        <taxon>Streptophyta</taxon>
        <taxon>Embryophyta</taxon>
        <taxon>Tracheophyta</taxon>
        <taxon>Spermatophyta</taxon>
        <taxon>Magnoliopsida</taxon>
        <taxon>eudicotyledons</taxon>
        <taxon>Gunneridae</taxon>
        <taxon>Pentapetalae</taxon>
        <taxon>asterids</taxon>
        <taxon>Cornales</taxon>
        <taxon>Nyssaceae</taxon>
        <taxon>Davidia</taxon>
    </lineage>
</organism>
<keyword evidence="1" id="KW-0862">Zinc</keyword>
<dbReference type="EMBL" id="GHES01013049">
    <property type="protein sequence ID" value="MPA43608.1"/>
    <property type="molecule type" value="Transcribed_RNA"/>
</dbReference>
<gene>
    <name evidence="4" type="ORF">Din_013049</name>
</gene>
<feature type="region of interest" description="Disordered" evidence="2">
    <location>
        <begin position="227"/>
        <end position="253"/>
    </location>
</feature>
<keyword evidence="1" id="KW-0863">Zinc-finger</keyword>
<sequence>MGLGDADIPDDGDSDGGGKASLVSCSICLETVTENGDRSWAKLQCGHEFHLDCIGSAFNIKGAMQCPNCRKIEKGQWLYANGCRPFPEFSMDDWAHDEDLYDLSYSEMSFGVHWCPFTGLTRLPTSFVEGEFSSTAYHDLLGQHAIFAEQTAVSSATHPCPYIAYFGPIHPPSSNSGGSVSDGSDFNHHWNGPSVPSELPTSNAFPAMDLHYHSWEHHSAPFPTTSSRIGGTDQPSVPSVTHRAARPSSDIPRSGSFMHPFVVGHSSAARAGSSVASSMIPPYPGSVARARDRVQALQAYFQQPSNSPTMRTPVIAGMRRSSSQRGLPQVGPVASSSDQTGGFYFFPSGSSGRNFQEAENSVLNRFHAWDREHLPSFPMSQVDRDQGWGPFHQTAGGSDTAAIRSNSFRQRHGSERMPSQNR</sequence>
<dbReference type="SMART" id="SM00184">
    <property type="entry name" value="RING"/>
    <property type="match status" value="1"/>
</dbReference>
<protein>
    <recommendedName>
        <fullName evidence="3">RING-type domain-containing protein</fullName>
    </recommendedName>
</protein>
<dbReference type="PROSITE" id="PS50089">
    <property type="entry name" value="ZF_RING_2"/>
    <property type="match status" value="1"/>
</dbReference>
<dbReference type="GO" id="GO:0008270">
    <property type="term" value="F:zinc ion binding"/>
    <property type="evidence" value="ECO:0007669"/>
    <property type="project" value="UniProtKB-KW"/>
</dbReference>
<dbReference type="PANTHER" id="PTHR46798:SF3">
    <property type="entry name" value="RING FINGER FAMILY PROTEIN"/>
    <property type="match status" value="1"/>
</dbReference>
<proteinExistence type="predicted"/>
<evidence type="ECO:0000256" key="2">
    <source>
        <dbReference type="SAM" id="MobiDB-lite"/>
    </source>
</evidence>
<dbReference type="Pfam" id="PF13639">
    <property type="entry name" value="zf-RING_2"/>
    <property type="match status" value="1"/>
</dbReference>
<accession>A0A5B6ZIX8</accession>
<dbReference type="InterPro" id="IPR013083">
    <property type="entry name" value="Znf_RING/FYVE/PHD"/>
</dbReference>
<dbReference type="SUPFAM" id="SSF57850">
    <property type="entry name" value="RING/U-box"/>
    <property type="match status" value="1"/>
</dbReference>
<feature type="domain" description="RING-type" evidence="3">
    <location>
        <begin position="25"/>
        <end position="70"/>
    </location>
</feature>
<feature type="region of interest" description="Disordered" evidence="2">
    <location>
        <begin position="377"/>
        <end position="422"/>
    </location>
</feature>